<reference evidence="3" key="1">
    <citation type="submission" date="2018-05" db="EMBL/GenBank/DDBJ databases">
        <title>Complete Genome Sequence of Methylobacterium sp. 17SD2-17.</title>
        <authorList>
            <person name="Srinivasan S."/>
        </authorList>
    </citation>
    <scope>NUCLEOTIDE SEQUENCE [LARGE SCALE GENOMIC DNA]</scope>
    <source>
        <strain evidence="3">17SD2-17</strain>
    </source>
</reference>
<evidence type="ECO:0000313" key="2">
    <source>
        <dbReference type="EMBL" id="AWN44002.1"/>
    </source>
</evidence>
<dbReference type="SUPFAM" id="SSF52540">
    <property type="entry name" value="P-loop containing nucleoside triphosphate hydrolases"/>
    <property type="match status" value="1"/>
</dbReference>
<dbReference type="Proteomes" id="UP000245926">
    <property type="component" value="Chromosome"/>
</dbReference>
<evidence type="ECO:0000313" key="3">
    <source>
        <dbReference type="Proteomes" id="UP000245926"/>
    </source>
</evidence>
<evidence type="ECO:0000256" key="1">
    <source>
        <dbReference type="SAM" id="MobiDB-lite"/>
    </source>
</evidence>
<dbReference type="AlphaFoldDB" id="A0A2U8WFF0"/>
<dbReference type="CDD" id="cd01029">
    <property type="entry name" value="TOPRIM_primases"/>
    <property type="match status" value="1"/>
</dbReference>
<dbReference type="Pfam" id="PF13481">
    <property type="entry name" value="AAA_25"/>
    <property type="match status" value="1"/>
</dbReference>
<dbReference type="InterPro" id="IPR027417">
    <property type="entry name" value="P-loop_NTPase"/>
</dbReference>
<feature type="region of interest" description="Disordered" evidence="1">
    <location>
        <begin position="320"/>
        <end position="339"/>
    </location>
</feature>
<dbReference type="OrthoDB" id="1496333at2"/>
<name>A0A2U8WFF0_9HYPH</name>
<protein>
    <submittedName>
        <fullName evidence="2">Uncharacterized protein</fullName>
    </submittedName>
</protein>
<dbReference type="KEGG" id="mets:DK389_30240"/>
<dbReference type="Gene3D" id="3.40.1360.10">
    <property type="match status" value="1"/>
</dbReference>
<keyword evidence="3" id="KW-1185">Reference proteome</keyword>
<accession>A0A2U8WFF0</accession>
<organism evidence="2 3">
    <name type="scientific">Methylobacterium durans</name>
    <dbReference type="NCBI Taxonomy" id="2202825"/>
    <lineage>
        <taxon>Bacteria</taxon>
        <taxon>Pseudomonadati</taxon>
        <taxon>Pseudomonadota</taxon>
        <taxon>Alphaproteobacteria</taxon>
        <taxon>Hyphomicrobiales</taxon>
        <taxon>Methylobacteriaceae</taxon>
        <taxon>Methylobacterium</taxon>
    </lineage>
</organism>
<proteinExistence type="predicted"/>
<sequence>MPHEYARAALDRECDELARTASWRNARLNLAAFRLGQLVGAGCLNRNIVEQRLYEAATANGYVAKDGNRQTWATIRSGLTRGELEPRASIPGSGPLTNGHTVILKRQPVEPATTDFPAWTPPDDKGKPKLIAIGADTIAARSDEARRHVYRHNGQPVRIKIKRTGGSFLDAYRVRRPQDGAIAWQFRKPSGFVPVAYTGPAGALDPFDPEHLSEPLFWPEGEKDVDTLAAANAFAFTFGGSNDVPDEAARLVVGRDVFVLADNDEPGRKCATRKAALARRGQAASVRVVHFPELPLGGDVSEWLEQGHGTVDDLLSRAEHPATEASREPANLSRAPPLPSASTISRWIGVEPAQTRFVVDPIVPRAMVTLCAADGGSGKTLLGQHMLTCCASGQPFLGLPVETGAVAGLFGEDPDQILHARQLRICRELGLTLEQLEERLRISSYLGTDFALWRRVALTEFFSELEEDLRRISNLALVVIDNASLAFIGNENDRSEVATFMAQLNGLASRLNAAILLLSHTSKSQGDGSANMASGSTAWVWQARSALRLKSLGSEGRVELQHLKSNYAKAIGPVVLRWSDTGVLTRDPETRAEARAGGVKLGQRAQLALVALREVLLNFGELAPAGLQIPYGHRVAKYEHWRAKLQRVLCRPGDDPGEPRFRKALERVVKELQGTGIVGRDNPYVWIAREPNA</sequence>
<dbReference type="InterPro" id="IPR034154">
    <property type="entry name" value="TOPRIM_DnaG/twinkle"/>
</dbReference>
<dbReference type="EMBL" id="CP029550">
    <property type="protein sequence ID" value="AWN44002.1"/>
    <property type="molecule type" value="Genomic_DNA"/>
</dbReference>
<gene>
    <name evidence="2" type="ORF">DK389_30240</name>
</gene>
<dbReference type="Gene3D" id="3.40.50.300">
    <property type="entry name" value="P-loop containing nucleotide triphosphate hydrolases"/>
    <property type="match status" value="1"/>
</dbReference>